<gene>
    <name evidence="1" type="ORF">J2Y00_002619</name>
</gene>
<evidence type="ECO:0000313" key="1">
    <source>
        <dbReference type="EMBL" id="MDR6219022.1"/>
    </source>
</evidence>
<name>A0AAE4BN12_9DEIO</name>
<accession>A0AAE4BN12</accession>
<dbReference type="RefSeq" id="WP_309854038.1">
    <property type="nucleotide sequence ID" value="NZ_JAVDQJ010000004.1"/>
</dbReference>
<dbReference type="EMBL" id="JAVDQK010000005">
    <property type="protein sequence ID" value="MDR6219022.1"/>
    <property type="molecule type" value="Genomic_DNA"/>
</dbReference>
<dbReference type="AlphaFoldDB" id="A0AAE4BN12"/>
<organism evidence="1 2">
    <name type="scientific">Deinococcus soli</name>
    <name type="common">ex Cha et al. 2016</name>
    <dbReference type="NCBI Taxonomy" id="1309411"/>
    <lineage>
        <taxon>Bacteria</taxon>
        <taxon>Thermotogati</taxon>
        <taxon>Deinococcota</taxon>
        <taxon>Deinococci</taxon>
        <taxon>Deinococcales</taxon>
        <taxon>Deinococcaceae</taxon>
        <taxon>Deinococcus</taxon>
    </lineage>
</organism>
<evidence type="ECO:0000313" key="2">
    <source>
        <dbReference type="Proteomes" id="UP001185331"/>
    </source>
</evidence>
<protein>
    <submittedName>
        <fullName evidence="1">Uncharacterized protein</fullName>
    </submittedName>
</protein>
<sequence>MPRGKQVALLSALKLQASCYRERRDTLIDDLLSEGAYQPERWSDVQATELLIATTDGAIALLGALLTEQSPKDLLREPRARAWLDKQEQSWQQRSWARLRERLVPDGHTLRGMDQPASAAD</sequence>
<comment type="caution">
    <text evidence="1">The sequence shown here is derived from an EMBL/GenBank/DDBJ whole genome shotgun (WGS) entry which is preliminary data.</text>
</comment>
<proteinExistence type="predicted"/>
<reference evidence="1" key="1">
    <citation type="submission" date="2023-07" db="EMBL/GenBank/DDBJ databases">
        <title>Sorghum-associated microbial communities from plants grown in Nebraska, USA.</title>
        <authorList>
            <person name="Schachtman D."/>
        </authorList>
    </citation>
    <scope>NUCLEOTIDE SEQUENCE</scope>
    <source>
        <strain evidence="1">BE330</strain>
    </source>
</reference>
<dbReference type="Proteomes" id="UP001185331">
    <property type="component" value="Unassembled WGS sequence"/>
</dbReference>